<evidence type="ECO:0000256" key="1">
    <source>
        <dbReference type="SAM" id="MobiDB-lite"/>
    </source>
</evidence>
<dbReference type="EMBL" id="CAJNIZ010006969">
    <property type="protein sequence ID" value="CAE7254106.1"/>
    <property type="molecule type" value="Genomic_DNA"/>
</dbReference>
<sequence length="99" mass="10307">MCMMLHRYEADVNLTNSRGQSALHLAAKAGLSDVLHWLSAKASPSLRQARDSAGLRAADVAKAQGLTPPLLAKLETGAGAGASSRAAVPETKRSGLKTR</sequence>
<dbReference type="Gene3D" id="1.25.40.20">
    <property type="entry name" value="Ankyrin repeat-containing domain"/>
    <property type="match status" value="1"/>
</dbReference>
<name>A0A812MCG3_SYMPI</name>
<dbReference type="AlphaFoldDB" id="A0A812MCG3"/>
<evidence type="ECO:0000313" key="3">
    <source>
        <dbReference type="Proteomes" id="UP000649617"/>
    </source>
</evidence>
<protein>
    <submittedName>
        <fullName evidence="2">CYTB5-A protein</fullName>
    </submittedName>
</protein>
<evidence type="ECO:0000313" key="2">
    <source>
        <dbReference type="EMBL" id="CAE7254106.1"/>
    </source>
</evidence>
<reference evidence="2" key="1">
    <citation type="submission" date="2021-02" db="EMBL/GenBank/DDBJ databases">
        <authorList>
            <person name="Dougan E. K."/>
            <person name="Rhodes N."/>
            <person name="Thang M."/>
            <person name="Chan C."/>
        </authorList>
    </citation>
    <scope>NUCLEOTIDE SEQUENCE</scope>
</reference>
<organism evidence="2 3">
    <name type="scientific">Symbiodinium pilosum</name>
    <name type="common">Dinoflagellate</name>
    <dbReference type="NCBI Taxonomy" id="2952"/>
    <lineage>
        <taxon>Eukaryota</taxon>
        <taxon>Sar</taxon>
        <taxon>Alveolata</taxon>
        <taxon>Dinophyceae</taxon>
        <taxon>Suessiales</taxon>
        <taxon>Symbiodiniaceae</taxon>
        <taxon>Symbiodinium</taxon>
    </lineage>
</organism>
<gene>
    <name evidence="2" type="primary">CYTB5-A</name>
    <name evidence="2" type="ORF">SPIL2461_LOCUS5029</name>
</gene>
<dbReference type="Proteomes" id="UP000649617">
    <property type="component" value="Unassembled WGS sequence"/>
</dbReference>
<accession>A0A812MCG3</accession>
<feature type="region of interest" description="Disordered" evidence="1">
    <location>
        <begin position="77"/>
        <end position="99"/>
    </location>
</feature>
<dbReference type="OrthoDB" id="285735at2759"/>
<keyword evidence="3" id="KW-1185">Reference proteome</keyword>
<comment type="caution">
    <text evidence="2">The sequence shown here is derived from an EMBL/GenBank/DDBJ whole genome shotgun (WGS) entry which is preliminary data.</text>
</comment>
<proteinExistence type="predicted"/>
<dbReference type="InterPro" id="IPR036770">
    <property type="entry name" value="Ankyrin_rpt-contain_sf"/>
</dbReference>
<dbReference type="Pfam" id="PF13560">
    <property type="entry name" value="HTH_31"/>
    <property type="match status" value="1"/>
</dbReference>
<dbReference type="SUPFAM" id="SSF48403">
    <property type="entry name" value="Ankyrin repeat"/>
    <property type="match status" value="1"/>
</dbReference>